<keyword evidence="2" id="KW-1185">Reference proteome</keyword>
<protein>
    <submittedName>
        <fullName evidence="1">Uncharacterized protein</fullName>
    </submittedName>
</protein>
<gene>
    <name evidence="1" type="ORF">AM231_06210</name>
</gene>
<sequence length="87" mass="10524">MLIEWIEPAKEKRIWEVVRMCEDEHKEYYDQFNEALNRLRKHVPIHVIDDLNKLEDLFLQKNSSLNTAYNYGFSDALKLSKELRDLI</sequence>
<dbReference type="PATRIC" id="fig|1705565.3.peg.3143"/>
<accession>A0A0M1P303</accession>
<dbReference type="EMBL" id="LIUT01000001">
    <property type="protein sequence ID" value="KOR88792.1"/>
    <property type="molecule type" value="Genomic_DNA"/>
</dbReference>
<dbReference type="OrthoDB" id="2622493at2"/>
<evidence type="ECO:0000313" key="1">
    <source>
        <dbReference type="EMBL" id="KOR88792.1"/>
    </source>
</evidence>
<proteinExistence type="predicted"/>
<organism evidence="1 2">
    <name type="scientific">Paenibacillus solani</name>
    <dbReference type="NCBI Taxonomy" id="1705565"/>
    <lineage>
        <taxon>Bacteria</taxon>
        <taxon>Bacillati</taxon>
        <taxon>Bacillota</taxon>
        <taxon>Bacilli</taxon>
        <taxon>Bacillales</taxon>
        <taxon>Paenibacillaceae</taxon>
        <taxon>Paenibacillus</taxon>
    </lineage>
</organism>
<comment type="caution">
    <text evidence="1">The sequence shown here is derived from an EMBL/GenBank/DDBJ whole genome shotgun (WGS) entry which is preliminary data.</text>
</comment>
<name>A0A0M1P303_9BACL</name>
<dbReference type="AlphaFoldDB" id="A0A0M1P303"/>
<reference evidence="2" key="1">
    <citation type="submission" date="2015-08" db="EMBL/GenBank/DDBJ databases">
        <title>Genome sequencing project for genomic taxonomy and phylogenomics of Bacillus-like bacteria.</title>
        <authorList>
            <person name="Liu B."/>
            <person name="Wang J."/>
            <person name="Zhu Y."/>
            <person name="Liu G."/>
            <person name="Chen Q."/>
            <person name="Chen Z."/>
            <person name="Lan J."/>
            <person name="Che J."/>
            <person name="Ge C."/>
            <person name="Shi H."/>
            <person name="Pan Z."/>
            <person name="Liu X."/>
        </authorList>
    </citation>
    <scope>NUCLEOTIDE SEQUENCE [LARGE SCALE GENOMIC DNA]</scope>
    <source>
        <strain evidence="2">FJAT-22460</strain>
    </source>
</reference>
<dbReference type="Proteomes" id="UP000036932">
    <property type="component" value="Unassembled WGS sequence"/>
</dbReference>
<dbReference type="RefSeq" id="WP_054401712.1">
    <property type="nucleotide sequence ID" value="NZ_LIUT01000001.1"/>
</dbReference>
<evidence type="ECO:0000313" key="2">
    <source>
        <dbReference type="Proteomes" id="UP000036932"/>
    </source>
</evidence>